<feature type="transmembrane region" description="Helical" evidence="1">
    <location>
        <begin position="181"/>
        <end position="198"/>
    </location>
</feature>
<evidence type="ECO:0000313" key="2">
    <source>
        <dbReference type="EMBL" id="CUK25024.1"/>
    </source>
</evidence>
<feature type="transmembrane region" description="Helical" evidence="1">
    <location>
        <begin position="231"/>
        <end position="248"/>
    </location>
</feature>
<name>A0A0N7MBC5_9RHOB</name>
<dbReference type="PANTHER" id="PTHR38457:SF1">
    <property type="entry name" value="REGULATOR ABRB-RELATED"/>
    <property type="match status" value="1"/>
</dbReference>
<dbReference type="RefSeq" id="WP_058314035.1">
    <property type="nucleotide sequence ID" value="NZ_CYUE01000006.1"/>
</dbReference>
<sequence>MNNIATQLKTYGIGATGVLLFILLGLPLPFLMGPLVLCLIAALLGANLQMQKFLNFAFRTILGVAIGASITPDVLATVPRMATSLAIVPVFIVLIGLTSYPLFRKLFKLDPVTSYYGAMPGGLQDLLIFGEAAGGNVRALSLIHATRVLMIIGLAPIVLSAFWDVDLLARPGKAATETPPLQLALFVFAGLGGWWLAAKLKLLGATIIGPMILTTILSLSGIITQRPPAEMIWASQFFIAIGVGAKYVGLTWDEFKRYVFAGVVNGLQLALLSLIFIEVIVVFGVAPGLDAFLAFLPGGQSEMVVLAIIAGGDLTYVVLHHILRIVMIVSFAPVLLRWLGR</sequence>
<keyword evidence="1" id="KW-0472">Membrane</keyword>
<dbReference type="AlphaFoldDB" id="A0A0N7MBC5"/>
<gene>
    <name evidence="2" type="ORF">TA5114_00814</name>
</gene>
<feature type="transmembrane region" description="Helical" evidence="1">
    <location>
        <begin position="205"/>
        <end position="225"/>
    </location>
</feature>
<reference evidence="3" key="1">
    <citation type="submission" date="2015-09" db="EMBL/GenBank/DDBJ databases">
        <authorList>
            <person name="Rodrigo-Torres Lidia"/>
            <person name="Arahal R.David."/>
        </authorList>
    </citation>
    <scope>NUCLEOTIDE SEQUENCE [LARGE SCALE GENOMIC DNA]</scope>
    <source>
        <strain evidence="3">CECT 5114</strain>
    </source>
</reference>
<dbReference type="PANTHER" id="PTHR38457">
    <property type="entry name" value="REGULATOR ABRB-RELATED"/>
    <property type="match status" value="1"/>
</dbReference>
<accession>A0A0N7MBC5</accession>
<feature type="transmembrane region" description="Helical" evidence="1">
    <location>
        <begin position="148"/>
        <end position="169"/>
    </location>
</feature>
<keyword evidence="1" id="KW-0812">Transmembrane</keyword>
<evidence type="ECO:0000313" key="3">
    <source>
        <dbReference type="Proteomes" id="UP000051184"/>
    </source>
</evidence>
<keyword evidence="1" id="KW-1133">Transmembrane helix</keyword>
<feature type="transmembrane region" description="Helical" evidence="1">
    <location>
        <begin position="18"/>
        <end position="44"/>
    </location>
</feature>
<feature type="transmembrane region" description="Helical" evidence="1">
    <location>
        <begin position="81"/>
        <end position="103"/>
    </location>
</feature>
<dbReference type="OrthoDB" id="7157734at2"/>
<dbReference type="Pfam" id="PF05145">
    <property type="entry name" value="AbrB"/>
    <property type="match status" value="1"/>
</dbReference>
<protein>
    <submittedName>
        <fullName evidence="2">Membrane protein AbrB duplication</fullName>
    </submittedName>
</protein>
<dbReference type="PIRSF" id="PIRSF038991">
    <property type="entry name" value="Protein_AbrB"/>
    <property type="match status" value="1"/>
</dbReference>
<dbReference type="EMBL" id="CYUE01000006">
    <property type="protein sequence ID" value="CUK25024.1"/>
    <property type="molecule type" value="Genomic_DNA"/>
</dbReference>
<feature type="transmembrane region" description="Helical" evidence="1">
    <location>
        <begin position="56"/>
        <end position="75"/>
    </location>
</feature>
<organism evidence="2 3">
    <name type="scientific">Cognatishimia activa</name>
    <dbReference type="NCBI Taxonomy" id="1715691"/>
    <lineage>
        <taxon>Bacteria</taxon>
        <taxon>Pseudomonadati</taxon>
        <taxon>Pseudomonadota</taxon>
        <taxon>Alphaproteobacteria</taxon>
        <taxon>Rhodobacterales</taxon>
        <taxon>Paracoccaceae</taxon>
        <taxon>Cognatishimia</taxon>
    </lineage>
</organism>
<feature type="transmembrane region" description="Helical" evidence="1">
    <location>
        <begin position="322"/>
        <end position="340"/>
    </location>
</feature>
<evidence type="ECO:0000256" key="1">
    <source>
        <dbReference type="SAM" id="Phobius"/>
    </source>
</evidence>
<dbReference type="Proteomes" id="UP000051184">
    <property type="component" value="Unassembled WGS sequence"/>
</dbReference>
<proteinExistence type="predicted"/>
<feature type="transmembrane region" description="Helical" evidence="1">
    <location>
        <begin position="260"/>
        <end position="285"/>
    </location>
</feature>
<dbReference type="STRING" id="1715691.TA5113_02464"/>
<dbReference type="GO" id="GO:0016020">
    <property type="term" value="C:membrane"/>
    <property type="evidence" value="ECO:0007669"/>
    <property type="project" value="InterPro"/>
</dbReference>
<keyword evidence="3" id="KW-1185">Reference proteome</keyword>
<dbReference type="InterPro" id="IPR007820">
    <property type="entry name" value="AbrB_fam"/>
</dbReference>
<dbReference type="GO" id="GO:0010468">
    <property type="term" value="P:regulation of gene expression"/>
    <property type="evidence" value="ECO:0007669"/>
    <property type="project" value="InterPro"/>
</dbReference>